<evidence type="ECO:0000313" key="2">
    <source>
        <dbReference type="EMBL" id="KAJ6263420.1"/>
    </source>
</evidence>
<dbReference type="GO" id="GO:0005839">
    <property type="term" value="C:proteasome core complex"/>
    <property type="evidence" value="ECO:0007669"/>
    <property type="project" value="InterPro"/>
</dbReference>
<dbReference type="InterPro" id="IPR029055">
    <property type="entry name" value="Ntn_hydrolases_N"/>
</dbReference>
<gene>
    <name evidence="2" type="ORF">Dda_1983</name>
</gene>
<dbReference type="InterPro" id="IPR001353">
    <property type="entry name" value="Proteasome_sua/b"/>
</dbReference>
<dbReference type="PANTHER" id="PTHR32194">
    <property type="entry name" value="METALLOPROTEASE TLDD"/>
    <property type="match status" value="1"/>
</dbReference>
<dbReference type="SUPFAM" id="SSF56235">
    <property type="entry name" value="N-terminal nucleophile aminohydrolases (Ntn hydrolases)"/>
    <property type="match status" value="1"/>
</dbReference>
<keyword evidence="3" id="KW-1185">Reference proteome</keyword>
<proteinExistence type="predicted"/>
<feature type="region of interest" description="Disordered" evidence="1">
    <location>
        <begin position="70"/>
        <end position="94"/>
    </location>
</feature>
<dbReference type="PANTHER" id="PTHR32194:SF10">
    <property type="entry name" value="PROTEASOME SUBUNIT BETA TYPE-3"/>
    <property type="match status" value="1"/>
</dbReference>
<evidence type="ECO:0000313" key="3">
    <source>
        <dbReference type="Proteomes" id="UP001221413"/>
    </source>
</evidence>
<protein>
    <recommendedName>
        <fullName evidence="4">Proteasome subunit beta type-3</fullName>
    </recommendedName>
</protein>
<evidence type="ECO:0000256" key="1">
    <source>
        <dbReference type="SAM" id="MobiDB-lite"/>
    </source>
</evidence>
<accession>A0AAD6J320</accession>
<dbReference type="AlphaFoldDB" id="A0AAD6J320"/>
<dbReference type="GO" id="GO:0051603">
    <property type="term" value="P:proteolysis involved in protein catabolic process"/>
    <property type="evidence" value="ECO:0007669"/>
    <property type="project" value="InterPro"/>
</dbReference>
<dbReference type="EMBL" id="JAQGDS010000002">
    <property type="protein sequence ID" value="KAJ6263420.1"/>
    <property type="molecule type" value="Genomic_DNA"/>
</dbReference>
<reference evidence="2" key="1">
    <citation type="submission" date="2023-01" db="EMBL/GenBank/DDBJ databases">
        <title>The chitinases involved in constricting ring structure development in the nematode-trapping fungus Drechslerella dactyloides.</title>
        <authorList>
            <person name="Wang R."/>
            <person name="Zhang L."/>
            <person name="Tang P."/>
            <person name="Li S."/>
            <person name="Liang L."/>
        </authorList>
    </citation>
    <scope>NUCLEOTIDE SEQUENCE</scope>
    <source>
        <strain evidence="2">YMF1.00031</strain>
    </source>
</reference>
<dbReference type="Gene3D" id="3.60.20.10">
    <property type="entry name" value="Glutamine Phosphoribosylpyrophosphate, subunit 1, domain 1"/>
    <property type="match status" value="1"/>
</dbReference>
<dbReference type="Proteomes" id="UP001221413">
    <property type="component" value="Unassembled WGS sequence"/>
</dbReference>
<dbReference type="InterPro" id="IPR023333">
    <property type="entry name" value="Proteasome_suB-type"/>
</dbReference>
<comment type="caution">
    <text evidence="2">The sequence shown here is derived from an EMBL/GenBank/DDBJ whole genome shotgun (WGS) entry which is preliminary data.</text>
</comment>
<sequence length="293" mass="32501">MELGYPNEMIQTVELVLPALVAGMYTNRHSSATVTSPPHHQSNDAQFPSSIHLAIHIPTTNPILALHRPLPRPARSQSSPSRKQSPYTAPLDTTTDTITTAASHCLRSQTRSVEPPYVTPRYQTANSIAGQQALTLSNNFPKIFNYGDVWLGLTGLATDVQTMHSLFRYKVNLYRLREEREIEPETMANLVSSTLYERRFGPFFVSPVVAGINQRTGKPFICGFDSIGCIDFAKDFIVSGTASDQLFGVAEGLWEPDLEPEELFETISQTLLNSLDRDALAGCFKNKYNSGFN</sequence>
<organism evidence="2 3">
    <name type="scientific">Drechslerella dactyloides</name>
    <name type="common">Nematode-trapping fungus</name>
    <name type="synonym">Arthrobotrys dactyloides</name>
    <dbReference type="NCBI Taxonomy" id="74499"/>
    <lineage>
        <taxon>Eukaryota</taxon>
        <taxon>Fungi</taxon>
        <taxon>Dikarya</taxon>
        <taxon>Ascomycota</taxon>
        <taxon>Pezizomycotina</taxon>
        <taxon>Orbiliomycetes</taxon>
        <taxon>Orbiliales</taxon>
        <taxon>Orbiliaceae</taxon>
        <taxon>Drechslerella</taxon>
    </lineage>
</organism>
<dbReference type="Pfam" id="PF00227">
    <property type="entry name" value="Proteasome"/>
    <property type="match status" value="1"/>
</dbReference>
<evidence type="ECO:0008006" key="4">
    <source>
        <dbReference type="Google" id="ProtNLM"/>
    </source>
</evidence>
<feature type="compositionally biased region" description="Low complexity" evidence="1">
    <location>
        <begin position="73"/>
        <end position="94"/>
    </location>
</feature>
<dbReference type="GO" id="GO:0005737">
    <property type="term" value="C:cytoplasm"/>
    <property type="evidence" value="ECO:0007669"/>
    <property type="project" value="TreeGrafter"/>
</dbReference>
<name>A0AAD6J320_DREDA</name>